<evidence type="ECO:0000313" key="7">
    <source>
        <dbReference type="WBParaSite" id="MCU_009256-RA"/>
    </source>
</evidence>
<dbReference type="STRING" id="53468.A0A0R3UP26"/>
<comment type="subunit">
    <text evidence="4">Forms a heterodimer with PSMG1.</text>
</comment>
<protein>
    <recommendedName>
        <fullName evidence="1 4">Proteasome assembly chaperone 2</fullName>
    </recommendedName>
</protein>
<dbReference type="WBParaSite" id="MCU_009256-RA">
    <property type="protein sequence ID" value="MCU_009256-RA"/>
    <property type="gene ID" value="MCU_009256"/>
</dbReference>
<dbReference type="InterPro" id="IPR016562">
    <property type="entry name" value="Proteasome_assmbl_chp_2_euk"/>
</dbReference>
<dbReference type="PIRSF" id="PIRSF010044">
    <property type="entry name" value="UCP010044"/>
    <property type="match status" value="1"/>
</dbReference>
<dbReference type="AlphaFoldDB" id="A0A0R3UP26"/>
<dbReference type="GO" id="GO:0005634">
    <property type="term" value="C:nucleus"/>
    <property type="evidence" value="ECO:0007669"/>
    <property type="project" value="TreeGrafter"/>
</dbReference>
<dbReference type="WBParaSite" id="MCU_009256-RB">
    <property type="protein sequence ID" value="MCU_009256-RB"/>
    <property type="gene ID" value="MCU_009256"/>
</dbReference>
<evidence type="ECO:0000313" key="6">
    <source>
        <dbReference type="Proteomes" id="UP000267029"/>
    </source>
</evidence>
<reference evidence="5 6" key="1">
    <citation type="submission" date="2018-10" db="EMBL/GenBank/DDBJ databases">
        <authorList>
            <consortium name="Pathogen Informatics"/>
        </authorList>
    </citation>
    <scope>NUCLEOTIDE SEQUENCE [LARGE SCALE GENOMIC DNA]</scope>
</reference>
<evidence type="ECO:0000256" key="1">
    <source>
        <dbReference type="ARBA" id="ARBA00019186"/>
    </source>
</evidence>
<name>A0A0R3UP26_MESCO</name>
<evidence type="ECO:0000256" key="4">
    <source>
        <dbReference type="PIRNR" id="PIRNR010044"/>
    </source>
</evidence>
<dbReference type="GO" id="GO:0043248">
    <property type="term" value="P:proteasome assembly"/>
    <property type="evidence" value="ECO:0007669"/>
    <property type="project" value="TreeGrafter"/>
</dbReference>
<gene>
    <name evidence="5" type="ORF">MCOS_LOCUS9584</name>
</gene>
<sequence>MVLRCPGTAETSSVRRQGYSFIIACVGVGNVSQLCMDVLISTLMPTFTCYLDSPFIPPLVGPAPYSEIVSSPPLACSLELYDDISRQLSFLQVRAPVFSGCRSRFAADLVEFILTEGFSSVVLLSSSFAMTRKDRQLRGPPLQYAASMSASTEDIESLSSLGLSELLEEAVLDGDSVDKLSLNLLGSGVALPLFYALKKNQTISTFLLNTFTCDGDNRDDALFMAHALNSLLKAFPSDFPVSWKTPGNWRRLYGTAVDPLLY</sequence>
<evidence type="ECO:0000256" key="3">
    <source>
        <dbReference type="ARBA" id="ARBA00025745"/>
    </source>
</evidence>
<keyword evidence="6" id="KW-1185">Reference proteome</keyword>
<dbReference type="PANTHER" id="PTHR12970">
    <property type="entry name" value="PROTEASOME ASSEMBLY CHAPERONE 2"/>
    <property type="match status" value="1"/>
</dbReference>
<dbReference type="InterPro" id="IPR019151">
    <property type="entry name" value="Proteasome_assmbl_chaperone_2"/>
</dbReference>
<evidence type="ECO:0000313" key="8">
    <source>
        <dbReference type="WBParaSite" id="MCU_009256-RB"/>
    </source>
</evidence>
<keyword evidence="2 4" id="KW-0143">Chaperone</keyword>
<comment type="similarity">
    <text evidence="3 4">Belongs to the PSMG2 family.</text>
</comment>
<evidence type="ECO:0000313" key="5">
    <source>
        <dbReference type="EMBL" id="VDD83581.1"/>
    </source>
</evidence>
<dbReference type="EMBL" id="UXSR01005770">
    <property type="protein sequence ID" value="VDD83581.1"/>
    <property type="molecule type" value="Genomic_DNA"/>
</dbReference>
<reference evidence="7 8" key="2">
    <citation type="submission" date="2019-11" db="UniProtKB">
        <authorList>
            <consortium name="WormBaseParasite"/>
        </authorList>
    </citation>
    <scope>IDENTIFICATION</scope>
</reference>
<dbReference type="OrthoDB" id="10260712at2759"/>
<evidence type="ECO:0000256" key="2">
    <source>
        <dbReference type="ARBA" id="ARBA00023186"/>
    </source>
</evidence>
<dbReference type="Pfam" id="PF09754">
    <property type="entry name" value="PAC2"/>
    <property type="match status" value="1"/>
</dbReference>
<dbReference type="InterPro" id="IPR038389">
    <property type="entry name" value="PSMG2_sf"/>
</dbReference>
<dbReference type="PANTHER" id="PTHR12970:SF1">
    <property type="entry name" value="PROTEASOME ASSEMBLY CHAPERONE 2"/>
    <property type="match status" value="1"/>
</dbReference>
<dbReference type="GO" id="GO:0005829">
    <property type="term" value="C:cytosol"/>
    <property type="evidence" value="ECO:0007669"/>
    <property type="project" value="TreeGrafter"/>
</dbReference>
<organism evidence="8">
    <name type="scientific">Mesocestoides corti</name>
    <name type="common">Flatworm</name>
    <dbReference type="NCBI Taxonomy" id="53468"/>
    <lineage>
        <taxon>Eukaryota</taxon>
        <taxon>Metazoa</taxon>
        <taxon>Spiralia</taxon>
        <taxon>Lophotrochozoa</taxon>
        <taxon>Platyhelminthes</taxon>
        <taxon>Cestoda</taxon>
        <taxon>Eucestoda</taxon>
        <taxon>Cyclophyllidea</taxon>
        <taxon>Mesocestoididae</taxon>
        <taxon>Mesocestoides</taxon>
    </lineage>
</organism>
<accession>A0A0R3UP26</accession>
<dbReference type="Proteomes" id="UP000267029">
    <property type="component" value="Unassembled WGS sequence"/>
</dbReference>
<dbReference type="SUPFAM" id="SSF159659">
    <property type="entry name" value="Cgl1923-like"/>
    <property type="match status" value="1"/>
</dbReference>
<proteinExistence type="inferred from homology"/>
<comment type="function">
    <text evidence="4">Chaperone protein which promotes assembly of the 20S proteasome as part of a heterodimer with PSMG1.</text>
</comment>
<dbReference type="Gene3D" id="3.40.50.10900">
    <property type="entry name" value="PAC-like subunit"/>
    <property type="match status" value="1"/>
</dbReference>